<dbReference type="PANTHER" id="PTHR23504">
    <property type="entry name" value="MAJOR FACILITATOR SUPERFAMILY DOMAIN-CONTAINING PROTEIN 10"/>
    <property type="match status" value="1"/>
</dbReference>
<name>A0A8H4N7C3_9PEZI</name>
<feature type="compositionally biased region" description="Low complexity" evidence="6">
    <location>
        <begin position="318"/>
        <end position="361"/>
    </location>
</feature>
<feature type="transmembrane region" description="Helical" evidence="7">
    <location>
        <begin position="385"/>
        <end position="405"/>
    </location>
</feature>
<evidence type="ECO:0000313" key="8">
    <source>
        <dbReference type="EMBL" id="KAF4311800.1"/>
    </source>
</evidence>
<keyword evidence="5 7" id="KW-0472">Membrane</keyword>
<keyword evidence="9" id="KW-1185">Reference proteome</keyword>
<dbReference type="GO" id="GO:0016020">
    <property type="term" value="C:membrane"/>
    <property type="evidence" value="ECO:0007669"/>
    <property type="project" value="UniProtKB-SubCell"/>
</dbReference>
<dbReference type="Pfam" id="PF07690">
    <property type="entry name" value="MFS_1"/>
    <property type="match status" value="1"/>
</dbReference>
<dbReference type="EMBL" id="WWBZ02000008">
    <property type="protein sequence ID" value="KAF4311800.1"/>
    <property type="molecule type" value="Genomic_DNA"/>
</dbReference>
<dbReference type="InterPro" id="IPR001958">
    <property type="entry name" value="Tet-R_TetA/multi-R_MdtG-like"/>
</dbReference>
<keyword evidence="4 7" id="KW-1133">Transmembrane helix</keyword>
<feature type="transmembrane region" description="Helical" evidence="7">
    <location>
        <begin position="199"/>
        <end position="220"/>
    </location>
</feature>
<evidence type="ECO:0000256" key="1">
    <source>
        <dbReference type="ARBA" id="ARBA00004141"/>
    </source>
</evidence>
<keyword evidence="2" id="KW-0813">Transport</keyword>
<dbReference type="OrthoDB" id="419616at2759"/>
<dbReference type="AlphaFoldDB" id="A0A8H4N7C3"/>
<organism evidence="8 9">
    <name type="scientific">Botryosphaeria dothidea</name>
    <dbReference type="NCBI Taxonomy" id="55169"/>
    <lineage>
        <taxon>Eukaryota</taxon>
        <taxon>Fungi</taxon>
        <taxon>Dikarya</taxon>
        <taxon>Ascomycota</taxon>
        <taxon>Pezizomycotina</taxon>
        <taxon>Dothideomycetes</taxon>
        <taxon>Dothideomycetes incertae sedis</taxon>
        <taxon>Botryosphaeriales</taxon>
        <taxon>Botryosphaeriaceae</taxon>
        <taxon>Botryosphaeria</taxon>
    </lineage>
</organism>
<accession>A0A8H4N7C3</accession>
<feature type="region of interest" description="Disordered" evidence="6">
    <location>
        <begin position="1"/>
        <end position="41"/>
    </location>
</feature>
<feature type="region of interest" description="Disordered" evidence="6">
    <location>
        <begin position="279"/>
        <end position="361"/>
    </location>
</feature>
<comment type="caution">
    <text evidence="8">The sequence shown here is derived from an EMBL/GenBank/DDBJ whole genome shotgun (WGS) entry which is preliminary data.</text>
</comment>
<evidence type="ECO:0000256" key="7">
    <source>
        <dbReference type="SAM" id="Phobius"/>
    </source>
</evidence>
<dbReference type="Gene3D" id="1.20.1250.20">
    <property type="entry name" value="MFS general substrate transporter like domains"/>
    <property type="match status" value="1"/>
</dbReference>
<evidence type="ECO:0000256" key="2">
    <source>
        <dbReference type="ARBA" id="ARBA00022448"/>
    </source>
</evidence>
<evidence type="ECO:0000256" key="6">
    <source>
        <dbReference type="SAM" id="MobiDB-lite"/>
    </source>
</evidence>
<dbReference type="SUPFAM" id="SSF103473">
    <property type="entry name" value="MFS general substrate transporter"/>
    <property type="match status" value="1"/>
</dbReference>
<evidence type="ECO:0000313" key="9">
    <source>
        <dbReference type="Proteomes" id="UP000572817"/>
    </source>
</evidence>
<feature type="transmembrane region" description="Helical" evidence="7">
    <location>
        <begin position="411"/>
        <end position="431"/>
    </location>
</feature>
<keyword evidence="3 7" id="KW-0812">Transmembrane</keyword>
<comment type="subcellular location">
    <subcellularLocation>
        <location evidence="1">Membrane</location>
        <topology evidence="1">Multi-pass membrane protein</topology>
    </subcellularLocation>
</comment>
<dbReference type="PANTHER" id="PTHR23504:SF6">
    <property type="entry name" value="MULTIDRUG TRANSPORTER, PUTATIVE (AFU_ORTHOLOGUE AFUA_4G08740)-RELATED"/>
    <property type="match status" value="1"/>
</dbReference>
<dbReference type="InterPro" id="IPR036259">
    <property type="entry name" value="MFS_trans_sf"/>
</dbReference>
<feature type="transmembrane region" description="Helical" evidence="7">
    <location>
        <begin position="489"/>
        <end position="511"/>
    </location>
</feature>
<evidence type="ECO:0000256" key="4">
    <source>
        <dbReference type="ARBA" id="ARBA00022989"/>
    </source>
</evidence>
<protein>
    <recommendedName>
        <fullName evidence="10">Major facilitator superfamily (MFS) profile domain-containing protein</fullName>
    </recommendedName>
</protein>
<dbReference type="Proteomes" id="UP000572817">
    <property type="component" value="Unassembled WGS sequence"/>
</dbReference>
<evidence type="ECO:0008006" key="10">
    <source>
        <dbReference type="Google" id="ProtNLM"/>
    </source>
</evidence>
<feature type="transmembrane region" description="Helical" evidence="7">
    <location>
        <begin position="103"/>
        <end position="126"/>
    </location>
</feature>
<dbReference type="GO" id="GO:0022857">
    <property type="term" value="F:transmembrane transporter activity"/>
    <property type="evidence" value="ECO:0007669"/>
    <property type="project" value="InterPro"/>
</dbReference>
<dbReference type="PRINTS" id="PR01035">
    <property type="entry name" value="TCRTETA"/>
</dbReference>
<feature type="transmembrane region" description="Helical" evidence="7">
    <location>
        <begin position="162"/>
        <end position="179"/>
    </location>
</feature>
<sequence>MASSAAAPVRGEYSKLPSHDDDARGGSASPQPNTSTSPDDADLERAVDRKNDQPVTWLSLPIKGQLAIILLARLSEPISERSLTAYAFYQLCWFDPALPAADIAYQMGILTPVFAAAQCVTGVVWGRVADALWVGRKGALMVGLGGGCIAAVGVGFSRSFAAMLFFRALCGILNGNVGVMRAMISEITTEKKYQSRSFLLLPMMFNVGVIIGPLIGGFLAPSTKTLDDGSTVVLPSKPGWLDKYPYAPPNLASAFFLLLAVFAVFLGLDETHQSLRGRADYGRNTATPPSPRKSTSSFETAAPHPPLPRHRAPPSPKSAPASHSAPFSPATSSSSSPNTSSKPSTSPPTTRSSTSSSPARTIGLVGLPIQPTLYPRFSARLSPLAAYRLFLPLSAAAYLALPLLAALASSALWWPALVAVLAAQVLARAFVGPATVVFVNNCAPHPGLLATLHGLAHSVAAAARTVGPVVGSAAFAGGLEHAGAGGGGVAVPFWVIGGLALGNWGLLWWVVEDV</sequence>
<reference evidence="8" key="1">
    <citation type="submission" date="2020-04" db="EMBL/GenBank/DDBJ databases">
        <title>Genome Assembly and Annotation of Botryosphaeria dothidea sdau 11-99, a Latent Pathogen of Apple Fruit Ring Rot in China.</title>
        <authorList>
            <person name="Yu C."/>
            <person name="Diao Y."/>
            <person name="Lu Q."/>
            <person name="Zhao J."/>
            <person name="Cui S."/>
            <person name="Peng C."/>
            <person name="He B."/>
            <person name="Liu H."/>
        </authorList>
    </citation>
    <scope>NUCLEOTIDE SEQUENCE [LARGE SCALE GENOMIC DNA]</scope>
    <source>
        <strain evidence="8">Sdau11-99</strain>
    </source>
</reference>
<evidence type="ECO:0000256" key="3">
    <source>
        <dbReference type="ARBA" id="ARBA00022692"/>
    </source>
</evidence>
<feature type="compositionally biased region" description="Polar residues" evidence="6">
    <location>
        <begin position="284"/>
        <end position="299"/>
    </location>
</feature>
<gene>
    <name evidence="8" type="ORF">GTA08_BOTSDO12684</name>
</gene>
<feature type="transmembrane region" description="Helical" evidence="7">
    <location>
        <begin position="251"/>
        <end position="268"/>
    </location>
</feature>
<feature type="transmembrane region" description="Helical" evidence="7">
    <location>
        <begin position="138"/>
        <end position="156"/>
    </location>
</feature>
<evidence type="ECO:0000256" key="5">
    <source>
        <dbReference type="ARBA" id="ARBA00023136"/>
    </source>
</evidence>
<dbReference type="InterPro" id="IPR011701">
    <property type="entry name" value="MFS"/>
</dbReference>
<feature type="compositionally biased region" description="Polar residues" evidence="6">
    <location>
        <begin position="28"/>
        <end position="38"/>
    </location>
</feature>
<proteinExistence type="predicted"/>